<sequence>MPPSAPLARSLFPAFLRPMTLLRETFVRGVPVASLPRAATRARLRLLPHGFMQRAATDAGFRAPRHVSRHVGLLAGALIPPQSVVRMPPPRASIEDGTPFRVRGFTGNIMITKDEVLPKTPTPSLRRPTSKVDDRVTRFLFF</sequence>
<dbReference type="AlphaFoldDB" id="A0A4U6UTZ5"/>
<evidence type="ECO:0000313" key="2">
    <source>
        <dbReference type="Proteomes" id="UP000298652"/>
    </source>
</evidence>
<accession>A0A4U6UTZ5</accession>
<dbReference type="Proteomes" id="UP000298652">
    <property type="component" value="Chromosome 4"/>
</dbReference>
<evidence type="ECO:0000313" key="1">
    <source>
        <dbReference type="EMBL" id="TKW20091.1"/>
    </source>
</evidence>
<organism evidence="1 2">
    <name type="scientific">Setaria viridis</name>
    <name type="common">Green bristlegrass</name>
    <name type="synonym">Setaria italica subsp. viridis</name>
    <dbReference type="NCBI Taxonomy" id="4556"/>
    <lineage>
        <taxon>Eukaryota</taxon>
        <taxon>Viridiplantae</taxon>
        <taxon>Streptophyta</taxon>
        <taxon>Embryophyta</taxon>
        <taxon>Tracheophyta</taxon>
        <taxon>Spermatophyta</taxon>
        <taxon>Magnoliopsida</taxon>
        <taxon>Liliopsida</taxon>
        <taxon>Poales</taxon>
        <taxon>Poaceae</taxon>
        <taxon>PACMAD clade</taxon>
        <taxon>Panicoideae</taxon>
        <taxon>Panicodae</taxon>
        <taxon>Paniceae</taxon>
        <taxon>Cenchrinae</taxon>
        <taxon>Setaria</taxon>
    </lineage>
</organism>
<dbReference type="Gramene" id="TKW20091">
    <property type="protein sequence ID" value="TKW20091"/>
    <property type="gene ID" value="SEVIR_4G062600v2"/>
</dbReference>
<reference evidence="1" key="1">
    <citation type="submission" date="2019-03" db="EMBL/GenBank/DDBJ databases">
        <title>WGS assembly of Setaria viridis.</title>
        <authorList>
            <person name="Huang P."/>
            <person name="Jenkins J."/>
            <person name="Grimwood J."/>
            <person name="Barry K."/>
            <person name="Healey A."/>
            <person name="Mamidi S."/>
            <person name="Sreedasyam A."/>
            <person name="Shu S."/>
            <person name="Feldman M."/>
            <person name="Wu J."/>
            <person name="Yu Y."/>
            <person name="Chen C."/>
            <person name="Johnson J."/>
            <person name="Rokhsar D."/>
            <person name="Baxter I."/>
            <person name="Schmutz J."/>
            <person name="Brutnell T."/>
            <person name="Kellogg E."/>
        </authorList>
    </citation>
    <scope>NUCLEOTIDE SEQUENCE [LARGE SCALE GENOMIC DNA]</scope>
</reference>
<name>A0A4U6UTZ5_SETVI</name>
<proteinExistence type="predicted"/>
<keyword evidence="2" id="KW-1185">Reference proteome</keyword>
<gene>
    <name evidence="1" type="ORF">SEVIR_4G062600v2</name>
</gene>
<protein>
    <submittedName>
        <fullName evidence="1">Uncharacterized protein</fullName>
    </submittedName>
</protein>
<dbReference type="EMBL" id="CM016555">
    <property type="protein sequence ID" value="TKW20091.1"/>
    <property type="molecule type" value="Genomic_DNA"/>
</dbReference>